<sequence length="144" mass="16482">MTSRVRGNPSEDRRDPRLRHITGCLTCTLKCVYCGLPVRLTGPGDHPGYGVVEQIAGDGPAPDLVLLHRFCRTALGRCRTRGCVLRRAHLGRATEQYETGRRRPGRYQRLGVRRSPDLDLYRKHWRVAKMRYACKACRYYTGSH</sequence>
<proteinExistence type="predicted"/>
<gene>
    <name evidence="1" type="ORF">VA596_27780</name>
</gene>
<keyword evidence="2" id="KW-1185">Reference proteome</keyword>
<dbReference type="RefSeq" id="WP_323331109.1">
    <property type="nucleotide sequence ID" value="NZ_JAYFSI010000006.1"/>
</dbReference>
<name>A0ABU5RB38_9PSEU</name>
<accession>A0ABU5RB38</accession>
<dbReference type="EMBL" id="JAYFSI010000006">
    <property type="protein sequence ID" value="MEA5363363.1"/>
    <property type="molecule type" value="Genomic_DNA"/>
</dbReference>
<organism evidence="1 2">
    <name type="scientific">Amycolatopsis heterodermiae</name>
    <dbReference type="NCBI Taxonomy" id="3110235"/>
    <lineage>
        <taxon>Bacteria</taxon>
        <taxon>Bacillati</taxon>
        <taxon>Actinomycetota</taxon>
        <taxon>Actinomycetes</taxon>
        <taxon>Pseudonocardiales</taxon>
        <taxon>Pseudonocardiaceae</taxon>
        <taxon>Amycolatopsis</taxon>
    </lineage>
</organism>
<comment type="caution">
    <text evidence="1">The sequence shown here is derived from an EMBL/GenBank/DDBJ whole genome shotgun (WGS) entry which is preliminary data.</text>
</comment>
<protein>
    <recommendedName>
        <fullName evidence="3">HNH endonuclease</fullName>
    </recommendedName>
</protein>
<evidence type="ECO:0008006" key="3">
    <source>
        <dbReference type="Google" id="ProtNLM"/>
    </source>
</evidence>
<evidence type="ECO:0000313" key="2">
    <source>
        <dbReference type="Proteomes" id="UP001304298"/>
    </source>
</evidence>
<dbReference type="Proteomes" id="UP001304298">
    <property type="component" value="Unassembled WGS sequence"/>
</dbReference>
<reference evidence="1 2" key="1">
    <citation type="submission" date="2023-12" db="EMBL/GenBank/DDBJ databases">
        <title>Amycolatopsis sp. V23-08.</title>
        <authorList>
            <person name="Somphong A."/>
        </authorList>
    </citation>
    <scope>NUCLEOTIDE SEQUENCE [LARGE SCALE GENOMIC DNA]</scope>
    <source>
        <strain evidence="1 2">V23-08</strain>
    </source>
</reference>
<evidence type="ECO:0000313" key="1">
    <source>
        <dbReference type="EMBL" id="MEA5363363.1"/>
    </source>
</evidence>